<keyword evidence="3" id="KW-1185">Reference proteome</keyword>
<dbReference type="RefSeq" id="WP_057794432.1">
    <property type="nucleotide sequence ID" value="NZ_CANLMS010000004.1"/>
</dbReference>
<proteinExistence type="predicted"/>
<organism evidence="2 4">
    <name type="scientific">Alteromonas stellipolaris</name>
    <dbReference type="NCBI Taxonomy" id="233316"/>
    <lineage>
        <taxon>Bacteria</taxon>
        <taxon>Pseudomonadati</taxon>
        <taxon>Pseudomonadota</taxon>
        <taxon>Gammaproteobacteria</taxon>
        <taxon>Alteromonadales</taxon>
        <taxon>Alteromonadaceae</taxon>
        <taxon>Alteromonas/Salinimonas group</taxon>
        <taxon>Alteromonas</taxon>
    </lineage>
</organism>
<dbReference type="KEGG" id="asq:AVL57_03100"/>
<evidence type="ECO:0000313" key="2">
    <source>
        <dbReference type="EMBL" id="MDO6578124.1"/>
    </source>
</evidence>
<sequence>MTSENRASSIANMEGLQSAIVAGETDRVKELLEGRSLDELQKGYLIELAELNNDGEIIEILKQAPTA</sequence>
<accession>A0AAW7Z430</accession>
<dbReference type="AlphaFoldDB" id="A0AAW7Z430"/>
<dbReference type="Proteomes" id="UP000056750">
    <property type="component" value="Chromosome"/>
</dbReference>
<protein>
    <submittedName>
        <fullName evidence="2">Uncharacterized protein</fullName>
    </submittedName>
</protein>
<reference evidence="2" key="2">
    <citation type="submission" date="2023-07" db="EMBL/GenBank/DDBJ databases">
        <title>Genome content predicts the carbon catabolic preferences of heterotrophic bacteria.</title>
        <authorList>
            <person name="Gralka M."/>
        </authorList>
    </citation>
    <scope>NUCLEOTIDE SEQUENCE</scope>
    <source>
        <strain evidence="2">F2M12</strain>
    </source>
</reference>
<dbReference type="EMBL" id="JAUOQI010000007">
    <property type="protein sequence ID" value="MDO6578124.1"/>
    <property type="molecule type" value="Genomic_DNA"/>
</dbReference>
<dbReference type="EMBL" id="CP013926">
    <property type="protein sequence ID" value="AMJ73052.1"/>
    <property type="molecule type" value="Genomic_DNA"/>
</dbReference>
<evidence type="ECO:0000313" key="3">
    <source>
        <dbReference type="Proteomes" id="UP000056750"/>
    </source>
</evidence>
<gene>
    <name evidence="1" type="ORF">AVL57_03100</name>
    <name evidence="2" type="ORF">Q4527_12015</name>
</gene>
<dbReference type="GeneID" id="83256636"/>
<name>A0AAW7Z430_9ALTE</name>
<evidence type="ECO:0000313" key="1">
    <source>
        <dbReference type="EMBL" id="AMJ73052.1"/>
    </source>
</evidence>
<evidence type="ECO:0000313" key="4">
    <source>
        <dbReference type="Proteomes" id="UP001170717"/>
    </source>
</evidence>
<dbReference type="Proteomes" id="UP001170717">
    <property type="component" value="Unassembled WGS sequence"/>
</dbReference>
<reference evidence="1 3" key="1">
    <citation type="submission" date="2015-12" db="EMBL/GenBank/DDBJ databases">
        <title>Intraspecies pangenome expansion in the marine bacterium Alteromonas.</title>
        <authorList>
            <person name="Lopez-Perez M."/>
            <person name="Rodriguez-Valera F."/>
        </authorList>
    </citation>
    <scope>NUCLEOTIDE SEQUENCE [LARGE SCALE GENOMIC DNA]</scope>
    <source>
        <strain evidence="1 3">LMG 21861</strain>
    </source>
</reference>